<evidence type="ECO:0000313" key="1">
    <source>
        <dbReference type="EMBL" id="QIN83694.1"/>
    </source>
</evidence>
<dbReference type="Proteomes" id="UP000501452">
    <property type="component" value="Chromosome"/>
</dbReference>
<gene>
    <name evidence="1" type="ORF">GBA63_14435</name>
</gene>
<reference evidence="1 2" key="1">
    <citation type="submission" date="2019-10" db="EMBL/GenBank/DDBJ databases">
        <title>Rubrobacter sp nov SCSIO 52090 isolated from a deep-sea sediment in the South China Sea.</title>
        <authorList>
            <person name="Chen R.W."/>
        </authorList>
    </citation>
    <scope>NUCLEOTIDE SEQUENCE [LARGE SCALE GENOMIC DNA]</scope>
    <source>
        <strain evidence="1 2">SCSIO 52909</strain>
    </source>
</reference>
<protein>
    <submittedName>
        <fullName evidence="1">Uncharacterized protein</fullName>
    </submittedName>
</protein>
<dbReference type="EMBL" id="CP045119">
    <property type="protein sequence ID" value="QIN83694.1"/>
    <property type="molecule type" value="Genomic_DNA"/>
</dbReference>
<proteinExistence type="predicted"/>
<dbReference type="RefSeq" id="WP_166177204.1">
    <property type="nucleotide sequence ID" value="NZ_CP045119.1"/>
</dbReference>
<keyword evidence="2" id="KW-1185">Reference proteome</keyword>
<organism evidence="1 2">
    <name type="scientific">Rubrobacter tropicus</name>
    <dbReference type="NCBI Taxonomy" id="2653851"/>
    <lineage>
        <taxon>Bacteria</taxon>
        <taxon>Bacillati</taxon>
        <taxon>Actinomycetota</taxon>
        <taxon>Rubrobacteria</taxon>
        <taxon>Rubrobacterales</taxon>
        <taxon>Rubrobacteraceae</taxon>
        <taxon>Rubrobacter</taxon>
    </lineage>
</organism>
<dbReference type="AlphaFoldDB" id="A0A6G8QB21"/>
<accession>A0A6G8QB21</accession>
<name>A0A6G8QB21_9ACTN</name>
<sequence>MGEIDKRKRTEEERLELANQVLALKEAGWTRREITKELKISSKSIQPLYDLAIANIPIPDKETVQRENIVQIRAKMDEVNRRLADPDLPITATNVPNLIHQWTKLRTELNKVLEVGVKTKVDIGIDGTLFDIIKNNPAYYEGVTDEIHAENDQRKRTAQELDVEEDVLEFDESDGVYKLPSEIEDDAKGES</sequence>
<dbReference type="KEGG" id="rub:GBA63_14435"/>
<evidence type="ECO:0000313" key="2">
    <source>
        <dbReference type="Proteomes" id="UP000501452"/>
    </source>
</evidence>